<sequence length="352" mass="42655">MKQIRLEYQYQQFIEFSLEDYVFFYGGENQWRRKILRTLKRFAKQKALSDLEESVYGDNGIEIFLEEKKLKAKSIDFYFLEDNTSIFQQMNFIKGTLLHQELLYLQDDFDITNQMSNLNDQLLKLENLMNDKLNNYLTNIEPHFLEMNFQDILKYSLSLNYLENGQSLPLEMMDTRELLAEFIYLLQRSISRREQPVWLVITNPESFLETESIYYLFQQLKKLAQETKQLKFFIFSNRSLPLPYTEEDVEKTILLYDKYQQLPVFDVFRQSIERHYPDQLSWTNQQLIDAFYRVCHFVGDQYTKNYLLPKDMILLKLLKELLDDNSECVETSMEKLTVLEEQYFRERLLRKE</sequence>
<reference evidence="1 2" key="1">
    <citation type="submission" date="2019-02" db="EMBL/GenBank/DDBJ databases">
        <title>Bacteria dissemination in different level of health care in South Africa: the effectiveness of infections prevention and control.</title>
        <authorList>
            <person name="Shobo C."/>
            <person name="Amoako D.G."/>
            <person name="Allam M."/>
            <person name="Ismail A."/>
            <person name="Bester L.A."/>
            <person name="Essack S.Y."/>
        </authorList>
    </citation>
    <scope>NUCLEOTIDE SEQUENCE [LARGE SCALE GENOMIC DNA]</scope>
    <source>
        <strain evidence="1 2">2SIL2</strain>
    </source>
</reference>
<proteinExistence type="predicted"/>
<name>A0A1Y0M0D6_ENTFL</name>
<comment type="caution">
    <text evidence="1">The sequence shown here is derived from an EMBL/GenBank/DDBJ whole genome shotgun (WGS) entry which is preliminary data.</text>
</comment>
<dbReference type="Proteomes" id="UP000305511">
    <property type="component" value="Unassembled WGS sequence"/>
</dbReference>
<dbReference type="EMBL" id="SIYF01000115">
    <property type="protein sequence ID" value="TKK88717.1"/>
    <property type="molecule type" value="Genomic_DNA"/>
</dbReference>
<dbReference type="CDD" id="cd12217">
    <property type="entry name" value="Stu0660_Csn2"/>
    <property type="match status" value="1"/>
</dbReference>
<evidence type="ECO:0000313" key="1">
    <source>
        <dbReference type="EMBL" id="TKK88717.1"/>
    </source>
</evidence>
<gene>
    <name evidence="1" type="ORF">EY666_05285</name>
</gene>
<protein>
    <submittedName>
        <fullName evidence="1">Uncharacterized protein</fullName>
    </submittedName>
</protein>
<dbReference type="InterPro" id="IPR031820">
    <property type="entry name" value="Cas_St_Csn2"/>
</dbReference>
<evidence type="ECO:0000313" key="2">
    <source>
        <dbReference type="Proteomes" id="UP000305511"/>
    </source>
</evidence>
<organism evidence="1 2">
    <name type="scientific">Enterococcus faecalis</name>
    <name type="common">Streptococcus faecalis</name>
    <dbReference type="NCBI Taxonomy" id="1351"/>
    <lineage>
        <taxon>Bacteria</taxon>
        <taxon>Bacillati</taxon>
        <taxon>Bacillota</taxon>
        <taxon>Bacilli</taxon>
        <taxon>Lactobacillales</taxon>
        <taxon>Enterococcaceae</taxon>
        <taxon>Enterococcus</taxon>
    </lineage>
</organism>
<dbReference type="Pfam" id="PF16813">
    <property type="entry name" value="Cas_St_Csn2"/>
    <property type="match status" value="1"/>
</dbReference>
<dbReference type="RefSeq" id="WP_002379508.1">
    <property type="nucleotide sequence ID" value="NZ_AP018538.1"/>
</dbReference>
<accession>A0A1Y0M0D6</accession>
<dbReference type="AlphaFoldDB" id="A0A1Y0M0D6"/>